<dbReference type="Gene3D" id="1.10.8.10">
    <property type="entry name" value="DNA helicase RuvA subunit, C-terminal domain"/>
    <property type="match status" value="1"/>
</dbReference>
<dbReference type="GO" id="GO:0004045">
    <property type="term" value="F:peptidyl-tRNA hydrolase activity"/>
    <property type="evidence" value="ECO:0007669"/>
    <property type="project" value="UniProtKB-EC"/>
</dbReference>
<keyword evidence="2" id="KW-0378">Hydrolase</keyword>
<dbReference type="OMA" id="MIPANQK"/>
<sequence length="237" mass="26916">MDSQAQPNKEVNKNSENQENKEKLRQELKEFGFEESLIEKALCFTSNQEEALNLILTFQEEPNFQVPQNQKNQNEFLPQGMDQQTLAQLGNVNPNQLLNLGQNFQFGLKRPDREYKMVFLVRMDLKMGVGKIAAQVGHSVLGAYKQIVSKIEKNNDKDLKEVLETYENYGQPKIVLKCETKEEFLDLEQKARNKGLNTYMVADAGRTQIEPGSLTVCAIGPGPVDAIDEVTKHLKLL</sequence>
<comment type="similarity">
    <text evidence="3">Belongs to the PTH2 family.</text>
</comment>
<feature type="domain" description="UBA" evidence="6">
    <location>
        <begin position="26"/>
        <end position="64"/>
    </location>
</feature>
<comment type="caution">
    <text evidence="7">The sequence shown here is derived from an EMBL/GenBank/DDBJ whole genome shotgun (WGS) entry which is preliminary data.</text>
</comment>
<gene>
    <name evidence="7" type="ORF">PPERSA_08768</name>
</gene>
<evidence type="ECO:0000259" key="6">
    <source>
        <dbReference type="Pfam" id="PF22562"/>
    </source>
</evidence>
<accession>A0A0V0R7K2</accession>
<dbReference type="FunCoup" id="A0A0V0R7K2">
    <property type="interactions" value="528"/>
</dbReference>
<dbReference type="PANTHER" id="PTHR12649">
    <property type="entry name" value="PEPTIDYL-TRNA HYDROLASE 2"/>
    <property type="match status" value="1"/>
</dbReference>
<dbReference type="InParanoid" id="A0A0V0R7K2"/>
<evidence type="ECO:0000256" key="2">
    <source>
        <dbReference type="ARBA" id="ARBA00022801"/>
    </source>
</evidence>
<feature type="region of interest" description="Disordered" evidence="5">
    <location>
        <begin position="1"/>
        <end position="24"/>
    </location>
</feature>
<dbReference type="Pfam" id="PF22562">
    <property type="entry name" value="UBA_7"/>
    <property type="match status" value="1"/>
</dbReference>
<name>A0A0V0R7K2_PSEPJ</name>
<proteinExistence type="inferred from homology"/>
<evidence type="ECO:0000256" key="1">
    <source>
        <dbReference type="ARBA" id="ARBA00013260"/>
    </source>
</evidence>
<dbReference type="OrthoDB" id="1733656at2759"/>
<dbReference type="AlphaFoldDB" id="A0A0V0R7K2"/>
<reference evidence="7 8" key="1">
    <citation type="journal article" date="2015" name="Sci. Rep.">
        <title>Genome of the facultative scuticociliatosis pathogen Pseudocohnilembus persalinus provides insight into its virulence through horizontal gene transfer.</title>
        <authorList>
            <person name="Xiong J."/>
            <person name="Wang G."/>
            <person name="Cheng J."/>
            <person name="Tian M."/>
            <person name="Pan X."/>
            <person name="Warren A."/>
            <person name="Jiang C."/>
            <person name="Yuan D."/>
            <person name="Miao W."/>
        </authorList>
    </citation>
    <scope>NUCLEOTIDE SEQUENCE [LARGE SCALE GENOMIC DNA]</scope>
    <source>
        <strain evidence="7">36N120E</strain>
    </source>
</reference>
<dbReference type="Proteomes" id="UP000054937">
    <property type="component" value="Unassembled WGS sequence"/>
</dbReference>
<dbReference type="SUPFAM" id="SSF102462">
    <property type="entry name" value="Peptidyl-tRNA hydrolase II"/>
    <property type="match status" value="1"/>
</dbReference>
<dbReference type="InterPro" id="IPR009060">
    <property type="entry name" value="UBA-like_sf"/>
</dbReference>
<evidence type="ECO:0000256" key="4">
    <source>
        <dbReference type="ARBA" id="ARBA00048707"/>
    </source>
</evidence>
<dbReference type="EC" id="3.1.1.29" evidence="1"/>
<dbReference type="InterPro" id="IPR002833">
    <property type="entry name" value="PTH2"/>
</dbReference>
<evidence type="ECO:0000256" key="5">
    <source>
        <dbReference type="SAM" id="MobiDB-lite"/>
    </source>
</evidence>
<evidence type="ECO:0000256" key="3">
    <source>
        <dbReference type="ARBA" id="ARBA00038050"/>
    </source>
</evidence>
<dbReference type="FunFam" id="3.40.1490.10:FF:000001">
    <property type="entry name" value="Peptidyl-tRNA hydrolase 2"/>
    <property type="match status" value="1"/>
</dbReference>
<dbReference type="SUPFAM" id="SSF46934">
    <property type="entry name" value="UBA-like"/>
    <property type="match status" value="1"/>
</dbReference>
<dbReference type="PANTHER" id="PTHR12649:SF11">
    <property type="entry name" value="PEPTIDYL-TRNA HYDROLASE 2, MITOCHONDRIAL"/>
    <property type="match status" value="1"/>
</dbReference>
<dbReference type="Pfam" id="PF01981">
    <property type="entry name" value="PTH2"/>
    <property type="match status" value="1"/>
</dbReference>
<organism evidence="7 8">
    <name type="scientific">Pseudocohnilembus persalinus</name>
    <name type="common">Ciliate</name>
    <dbReference type="NCBI Taxonomy" id="266149"/>
    <lineage>
        <taxon>Eukaryota</taxon>
        <taxon>Sar</taxon>
        <taxon>Alveolata</taxon>
        <taxon>Ciliophora</taxon>
        <taxon>Intramacronucleata</taxon>
        <taxon>Oligohymenophorea</taxon>
        <taxon>Scuticociliatia</taxon>
        <taxon>Philasterida</taxon>
        <taxon>Pseudocohnilembidae</taxon>
        <taxon>Pseudocohnilembus</taxon>
    </lineage>
</organism>
<comment type="catalytic activity">
    <reaction evidence="4">
        <text>an N-acyl-L-alpha-aminoacyl-tRNA + H2O = an N-acyl-L-amino acid + a tRNA + H(+)</text>
        <dbReference type="Rhea" id="RHEA:54448"/>
        <dbReference type="Rhea" id="RHEA-COMP:10123"/>
        <dbReference type="Rhea" id="RHEA-COMP:13883"/>
        <dbReference type="ChEBI" id="CHEBI:15377"/>
        <dbReference type="ChEBI" id="CHEBI:15378"/>
        <dbReference type="ChEBI" id="CHEBI:59874"/>
        <dbReference type="ChEBI" id="CHEBI:78442"/>
        <dbReference type="ChEBI" id="CHEBI:138191"/>
        <dbReference type="EC" id="3.1.1.29"/>
    </reaction>
</comment>
<evidence type="ECO:0000313" key="7">
    <source>
        <dbReference type="EMBL" id="KRX10466.1"/>
    </source>
</evidence>
<dbReference type="CDD" id="cd02430">
    <property type="entry name" value="PTH2"/>
    <property type="match status" value="1"/>
</dbReference>
<dbReference type="InterPro" id="IPR015940">
    <property type="entry name" value="UBA"/>
</dbReference>
<keyword evidence="8" id="KW-1185">Reference proteome</keyword>
<feature type="compositionally biased region" description="Basic and acidic residues" evidence="5">
    <location>
        <begin position="10"/>
        <end position="24"/>
    </location>
</feature>
<dbReference type="InterPro" id="IPR023476">
    <property type="entry name" value="Pep_tRNA_hydro_II_dom_sf"/>
</dbReference>
<dbReference type="GO" id="GO:0005829">
    <property type="term" value="C:cytosol"/>
    <property type="evidence" value="ECO:0007669"/>
    <property type="project" value="TreeGrafter"/>
</dbReference>
<dbReference type="EMBL" id="LDAU01000027">
    <property type="protein sequence ID" value="KRX10466.1"/>
    <property type="molecule type" value="Genomic_DNA"/>
</dbReference>
<evidence type="ECO:0000313" key="8">
    <source>
        <dbReference type="Proteomes" id="UP000054937"/>
    </source>
</evidence>
<dbReference type="Gene3D" id="3.40.1490.10">
    <property type="entry name" value="Bit1"/>
    <property type="match status" value="1"/>
</dbReference>
<dbReference type="NCBIfam" id="TIGR00283">
    <property type="entry name" value="arch_pth2"/>
    <property type="match status" value="1"/>
</dbReference>
<protein>
    <recommendedName>
        <fullName evidence="1">peptidyl-tRNA hydrolase</fullName>
        <ecNumber evidence="1">3.1.1.29</ecNumber>
    </recommendedName>
</protein>